<comment type="caution">
    <text evidence="8">The sequence shown here is derived from an EMBL/GenBank/DDBJ whole genome shotgun (WGS) entry which is preliminary data.</text>
</comment>
<dbReference type="GO" id="GO:0001006">
    <property type="term" value="F:RNA polymerase III type 3 promoter sequence-specific DNA binding"/>
    <property type="evidence" value="ECO:0007669"/>
    <property type="project" value="TreeGrafter"/>
</dbReference>
<keyword evidence="9" id="KW-1185">Reference proteome</keyword>
<feature type="region of interest" description="Disordered" evidence="7">
    <location>
        <begin position="259"/>
        <end position="348"/>
    </location>
</feature>
<dbReference type="GO" id="GO:0001046">
    <property type="term" value="F:core promoter sequence-specific DNA binding"/>
    <property type="evidence" value="ECO:0007669"/>
    <property type="project" value="TreeGrafter"/>
</dbReference>
<feature type="compositionally biased region" description="Basic and acidic residues" evidence="7">
    <location>
        <begin position="114"/>
        <end position="123"/>
    </location>
</feature>
<feature type="compositionally biased region" description="Polar residues" evidence="7">
    <location>
        <begin position="290"/>
        <end position="330"/>
    </location>
</feature>
<dbReference type="Proteomes" id="UP000242875">
    <property type="component" value="Unassembled WGS sequence"/>
</dbReference>
<keyword evidence="5" id="KW-0804">Transcription</keyword>
<evidence type="ECO:0000256" key="6">
    <source>
        <dbReference type="ARBA" id="ARBA00023242"/>
    </source>
</evidence>
<accession>A0A261XVB4</accession>
<dbReference type="AlphaFoldDB" id="A0A261XVB4"/>
<feature type="region of interest" description="Disordered" evidence="7">
    <location>
        <begin position="113"/>
        <end position="246"/>
    </location>
</feature>
<evidence type="ECO:0000256" key="2">
    <source>
        <dbReference type="ARBA" id="ARBA00010410"/>
    </source>
</evidence>
<dbReference type="GO" id="GO:0003681">
    <property type="term" value="F:bent DNA binding"/>
    <property type="evidence" value="ECO:0007669"/>
    <property type="project" value="TreeGrafter"/>
</dbReference>
<dbReference type="PANTHER" id="PTHR13421">
    <property type="entry name" value="SNRNA-ACTIVATING PROTEIN COMPLEX SUBUNIT 3"/>
    <property type="match status" value="1"/>
</dbReference>
<gene>
    <name evidence="8" type="ORF">BZG36_05346</name>
</gene>
<evidence type="ECO:0000256" key="5">
    <source>
        <dbReference type="ARBA" id="ARBA00023163"/>
    </source>
</evidence>
<dbReference type="InterPro" id="IPR022042">
    <property type="entry name" value="snRNA-activating_su3"/>
</dbReference>
<evidence type="ECO:0000313" key="8">
    <source>
        <dbReference type="EMBL" id="OZJ02290.1"/>
    </source>
</evidence>
<feature type="compositionally biased region" description="Low complexity" evidence="7">
    <location>
        <begin position="261"/>
        <end position="275"/>
    </location>
</feature>
<dbReference type="GO" id="GO:0019185">
    <property type="term" value="C:snRNA-activating protein complex"/>
    <property type="evidence" value="ECO:0007669"/>
    <property type="project" value="TreeGrafter"/>
</dbReference>
<feature type="compositionally biased region" description="Polar residues" evidence="7">
    <location>
        <begin position="149"/>
        <end position="163"/>
    </location>
</feature>
<proteinExistence type="inferred from homology"/>
<keyword evidence="3" id="KW-0805">Transcription regulation</keyword>
<dbReference type="GO" id="GO:0042796">
    <property type="term" value="P:snRNA transcription by RNA polymerase III"/>
    <property type="evidence" value="ECO:0007669"/>
    <property type="project" value="TreeGrafter"/>
</dbReference>
<evidence type="ECO:0000256" key="3">
    <source>
        <dbReference type="ARBA" id="ARBA00023015"/>
    </source>
</evidence>
<comment type="similarity">
    <text evidence="2">Belongs to the SNAPC3/SRD2 family.</text>
</comment>
<feature type="compositionally biased region" description="Basic and acidic residues" evidence="7">
    <location>
        <begin position="332"/>
        <end position="348"/>
    </location>
</feature>
<keyword evidence="4" id="KW-0238">DNA-binding</keyword>
<evidence type="ECO:0000313" key="9">
    <source>
        <dbReference type="Proteomes" id="UP000242875"/>
    </source>
</evidence>
<dbReference type="GO" id="GO:0005634">
    <property type="term" value="C:nucleus"/>
    <property type="evidence" value="ECO:0007669"/>
    <property type="project" value="UniProtKB-SubCell"/>
</dbReference>
<keyword evidence="6" id="KW-0539">Nucleus</keyword>
<comment type="subcellular location">
    <subcellularLocation>
        <location evidence="1">Nucleus</location>
    </subcellularLocation>
</comment>
<feature type="compositionally biased region" description="Low complexity" evidence="7">
    <location>
        <begin position="214"/>
        <end position="226"/>
    </location>
</feature>
<evidence type="ECO:0000256" key="7">
    <source>
        <dbReference type="SAM" id="MobiDB-lite"/>
    </source>
</evidence>
<evidence type="ECO:0008006" key="10">
    <source>
        <dbReference type="Google" id="ProtNLM"/>
    </source>
</evidence>
<protein>
    <recommendedName>
        <fullName evidence="10">snRNA-activating protein complex subunit 3</fullName>
    </recommendedName>
</protein>
<dbReference type="EMBL" id="MVBO01000167">
    <property type="protein sequence ID" value="OZJ02290.1"/>
    <property type="molecule type" value="Genomic_DNA"/>
</dbReference>
<dbReference type="Pfam" id="PF12251">
    <property type="entry name" value="SNAPC3"/>
    <property type="match status" value="1"/>
</dbReference>
<sequence length="653" mass="74302">MSNGHAAYSARSVVLAEPKVPLVNVRAFKEGFLRDVAELKLQYDPYAQADRVSTATKKRLAEECRIPEQLNYTAVFFKDPTLYSLIRQYRDRNIDERRLRELIAGKSPVPFDLEQTRSEYEPNKRRRKFNRTTENPDGIALSRQDLATWPTTHPENQPPSNSIAGDHSFERSYTPGVPPDTASRRSEQLADTGSSFRSSTNADSDSSTGENIFSTPPTLPTATSAGGAQGTRTSQRPSLPPNLATLALPPTFSATKVANISSTSPSSTFSTRESTPQTQSERNHVDSQEQGRGQSVGRTQDVNSDGTSPRNQTSQDSHAVKNNSQQSTAHYNDPRLRQKTIRDNDLDSRAIEQLMEPTEIETKYREMTRRIDENGLQSLRECNRMEVPIRRKKEVNYLTMEDINITKLIPRNRVDPKEVIIEISLYQEAKSYVSQPSLLQELQVLGSQKLTTLRDAIDCLQDFLAHGANQLRPVKINSRRKKMSNSYFFIENCFYVDRRAEGIVGANFCDYSETIVNWQKSIDEERGLKHTSFTKADMDAVAFEDLTLRINHPYLFTHQGDCNHLMLVKNIRMVNKHDVQELTAYPRATFRARSNRAKCHFCQIYPAEKVTFDDRLAGETPAFYCSHCYAPFHYDGDGKLVYDDYHVYPYTIE</sequence>
<dbReference type="PANTHER" id="PTHR13421:SF16">
    <property type="entry name" value="SNRNA-ACTIVATING PROTEIN COMPLEX SUBUNIT 3"/>
    <property type="match status" value="1"/>
</dbReference>
<dbReference type="GO" id="GO:0042795">
    <property type="term" value="P:snRNA transcription by RNA polymerase II"/>
    <property type="evidence" value="ECO:0007669"/>
    <property type="project" value="TreeGrafter"/>
</dbReference>
<evidence type="ECO:0000256" key="1">
    <source>
        <dbReference type="ARBA" id="ARBA00004123"/>
    </source>
</evidence>
<feature type="compositionally biased region" description="Polar residues" evidence="7">
    <location>
        <begin position="189"/>
        <end position="213"/>
    </location>
</feature>
<evidence type="ECO:0000256" key="4">
    <source>
        <dbReference type="ARBA" id="ARBA00023125"/>
    </source>
</evidence>
<reference evidence="8 9" key="1">
    <citation type="journal article" date="2017" name="Mycologia">
        <title>Bifiguratus adelaidae, gen. et sp. nov., a new member of Mucoromycotina in endophytic and soil-dwelling habitats.</title>
        <authorList>
            <person name="Torres-Cruz T.J."/>
            <person name="Billingsley Tobias T.L."/>
            <person name="Almatruk M."/>
            <person name="Hesse C."/>
            <person name="Kuske C.R."/>
            <person name="Desiro A."/>
            <person name="Benucci G.M."/>
            <person name="Bonito G."/>
            <person name="Stajich J.E."/>
            <person name="Dunlap C."/>
            <person name="Arnold A.E."/>
            <person name="Porras-Alfaro A."/>
        </authorList>
    </citation>
    <scope>NUCLEOTIDE SEQUENCE [LARGE SCALE GENOMIC DNA]</scope>
    <source>
        <strain evidence="8 9">AZ0501</strain>
    </source>
</reference>
<dbReference type="OrthoDB" id="3437960at2759"/>
<dbReference type="GO" id="GO:0000978">
    <property type="term" value="F:RNA polymerase II cis-regulatory region sequence-specific DNA binding"/>
    <property type="evidence" value="ECO:0007669"/>
    <property type="project" value="TreeGrafter"/>
</dbReference>
<name>A0A261XVB4_9FUNG</name>
<organism evidence="8 9">
    <name type="scientific">Bifiguratus adelaidae</name>
    <dbReference type="NCBI Taxonomy" id="1938954"/>
    <lineage>
        <taxon>Eukaryota</taxon>
        <taxon>Fungi</taxon>
        <taxon>Fungi incertae sedis</taxon>
        <taxon>Mucoromycota</taxon>
        <taxon>Mucoromycotina</taxon>
        <taxon>Endogonomycetes</taxon>
        <taxon>Endogonales</taxon>
        <taxon>Endogonales incertae sedis</taxon>
        <taxon>Bifiguratus</taxon>
    </lineage>
</organism>